<dbReference type="EnsemblMetazoa" id="XM_044459365.1">
    <property type="protein sequence ID" value="XP_044315300.1"/>
    <property type="gene ID" value="LOC123037678"/>
</dbReference>
<reference evidence="1" key="2">
    <citation type="submission" date="2025-05" db="UniProtKB">
        <authorList>
            <consortium name="EnsemblMetazoa"/>
        </authorList>
    </citation>
    <scope>IDENTIFICATION</scope>
</reference>
<dbReference type="InterPro" id="IPR005312">
    <property type="entry name" value="DUF1759"/>
</dbReference>
<accession>A0ABM5J904</accession>
<evidence type="ECO:0000313" key="1">
    <source>
        <dbReference type="EnsemblMetazoa" id="XP_044315300.1"/>
    </source>
</evidence>
<dbReference type="GeneID" id="123037677"/>
<dbReference type="PANTHER" id="PTHR22954:SF3">
    <property type="entry name" value="PROTEIN CBG08539"/>
    <property type="match status" value="1"/>
</dbReference>
<proteinExistence type="predicted"/>
<dbReference type="RefSeq" id="XP_044315299.1">
    <property type="nucleotide sequence ID" value="XM_044459364.1"/>
</dbReference>
<dbReference type="Proteomes" id="UP001652680">
    <property type="component" value="Unassembled WGS sequence"/>
</dbReference>
<organism evidence="1 2">
    <name type="scientific">Drosophila rhopaloa</name>
    <name type="common">Fruit fly</name>
    <dbReference type="NCBI Taxonomy" id="1041015"/>
    <lineage>
        <taxon>Eukaryota</taxon>
        <taxon>Metazoa</taxon>
        <taxon>Ecdysozoa</taxon>
        <taxon>Arthropoda</taxon>
        <taxon>Hexapoda</taxon>
        <taxon>Insecta</taxon>
        <taxon>Pterygota</taxon>
        <taxon>Neoptera</taxon>
        <taxon>Endopterygota</taxon>
        <taxon>Diptera</taxon>
        <taxon>Brachycera</taxon>
        <taxon>Muscomorpha</taxon>
        <taxon>Ephydroidea</taxon>
        <taxon>Drosophilidae</taxon>
        <taxon>Drosophila</taxon>
        <taxon>Sophophora</taxon>
    </lineage>
</organism>
<sequence>MKDDFEMWQDKVERVDLIELSSNARYEFAISYWKAKSSLTRHMDAFMKSHIADANSTAFPAYQDNINFPSQLNKRNSRLPELHLPRFSCSYEDWPDFIAMYNSVVGNNEDLSTAEKFQHLRACLDGAALNTIKSLEPADANYDKALELLTKRFDNKLLHFQGHVRDIFGLVNVEKGSSEALRGLSDKIN</sequence>
<dbReference type="Pfam" id="PF03564">
    <property type="entry name" value="DUF1759"/>
    <property type="match status" value="1"/>
</dbReference>
<reference evidence="2" key="1">
    <citation type="journal article" date="2021" name="Elife">
        <title>Highly contiguous assemblies of 101 drosophilid genomes.</title>
        <authorList>
            <person name="Kim B.Y."/>
            <person name="Wang J.R."/>
            <person name="Miller D.E."/>
            <person name="Barmina O."/>
            <person name="Delaney E."/>
            <person name="Thompson A."/>
            <person name="Comeault A.A."/>
            <person name="Peede D."/>
            <person name="D'Agostino E.R."/>
            <person name="Pelaez J."/>
            <person name="Aguilar J.M."/>
            <person name="Haji D."/>
            <person name="Matsunaga T."/>
            <person name="Armstrong E.E."/>
            <person name="Zych M."/>
            <person name="Ogawa Y."/>
            <person name="Stamenkovic-Radak M."/>
            <person name="Jelic M."/>
            <person name="Veselinovic M.S."/>
            <person name="Tanaskovic M."/>
            <person name="Eric P."/>
            <person name="Gao J.J."/>
            <person name="Katoh T.K."/>
            <person name="Toda M.J."/>
            <person name="Watabe H."/>
            <person name="Watada M."/>
            <person name="Davis J.S."/>
            <person name="Moyle L.C."/>
            <person name="Manoli G."/>
            <person name="Bertolini E."/>
            <person name="Kostal V."/>
            <person name="Hawley R.S."/>
            <person name="Takahashi A."/>
            <person name="Jones C.D."/>
            <person name="Price D.K."/>
            <person name="Whiteman N."/>
            <person name="Kopp A."/>
            <person name="Matute D.R."/>
            <person name="Petrov D.A."/>
        </authorList>
    </citation>
    <scope>NUCLEOTIDE SEQUENCE [LARGE SCALE GENOMIC DNA]</scope>
</reference>
<evidence type="ECO:0000313" key="2">
    <source>
        <dbReference type="Proteomes" id="UP001652680"/>
    </source>
</evidence>
<dbReference type="PANTHER" id="PTHR22954">
    <property type="entry name" value="RETROVIRAL PROTEASE-RELATED"/>
    <property type="match status" value="1"/>
</dbReference>
<dbReference type="GeneID" id="123037678"/>
<keyword evidence="2" id="KW-1185">Reference proteome</keyword>
<protein>
    <submittedName>
        <fullName evidence="1">Uncharacterized protein</fullName>
    </submittedName>
</protein>
<name>A0ABM5J904_DRORH</name>
<dbReference type="EnsemblMetazoa" id="XM_044459364.1">
    <property type="protein sequence ID" value="XP_044315299.1"/>
    <property type="gene ID" value="LOC123037677"/>
</dbReference>
<dbReference type="RefSeq" id="XP_044315300.1">
    <property type="nucleotide sequence ID" value="XM_044459365.1"/>
</dbReference>